<accession>A0A453CS23</accession>
<evidence type="ECO:0000313" key="3">
    <source>
        <dbReference type="Proteomes" id="UP000015105"/>
    </source>
</evidence>
<name>A0A453CS23_AEGTS</name>
<dbReference type="AlphaFoldDB" id="A0A453CS23"/>
<sequence>MSCLKDVPTLRGDNYTEWRKKVDLAFVCAEVDWVVNEPQPVRPTEPVREATDDDAVWEKKKKDHAPVEMLYSIENQK</sequence>
<reference evidence="3" key="2">
    <citation type="journal article" date="2017" name="Nat. Plants">
        <title>The Aegilops tauschii genome reveals multiple impacts of transposons.</title>
        <authorList>
            <person name="Zhao G."/>
            <person name="Zou C."/>
            <person name="Li K."/>
            <person name="Wang K."/>
            <person name="Li T."/>
            <person name="Gao L."/>
            <person name="Zhang X."/>
            <person name="Wang H."/>
            <person name="Yang Z."/>
            <person name="Liu X."/>
            <person name="Jiang W."/>
            <person name="Mao L."/>
            <person name="Kong X."/>
            <person name="Jiao Y."/>
            <person name="Jia J."/>
        </authorList>
    </citation>
    <scope>NUCLEOTIDE SEQUENCE [LARGE SCALE GENOMIC DNA]</scope>
    <source>
        <strain evidence="3">cv. AL8/78</strain>
    </source>
</reference>
<proteinExistence type="predicted"/>
<keyword evidence="3" id="KW-1185">Reference proteome</keyword>
<evidence type="ECO:0000256" key="1">
    <source>
        <dbReference type="SAM" id="MobiDB-lite"/>
    </source>
</evidence>
<dbReference type="EnsemblPlants" id="AET2Gv20942800.1">
    <property type="protein sequence ID" value="AET2Gv20942800.1"/>
    <property type="gene ID" value="AET2Gv20942800"/>
</dbReference>
<dbReference type="Proteomes" id="UP000015105">
    <property type="component" value="Chromosome 2D"/>
</dbReference>
<evidence type="ECO:0000313" key="2">
    <source>
        <dbReference type="EnsemblPlants" id="AET2Gv20942800.1"/>
    </source>
</evidence>
<reference evidence="2" key="5">
    <citation type="journal article" date="2021" name="G3 (Bethesda)">
        <title>Aegilops tauschii genome assembly Aet v5.0 features greater sequence contiguity and improved annotation.</title>
        <authorList>
            <person name="Wang L."/>
            <person name="Zhu T."/>
            <person name="Rodriguez J.C."/>
            <person name="Deal K.R."/>
            <person name="Dubcovsky J."/>
            <person name="McGuire P.E."/>
            <person name="Lux T."/>
            <person name="Spannagl M."/>
            <person name="Mayer K.F.X."/>
            <person name="Baldrich P."/>
            <person name="Meyers B.C."/>
            <person name="Huo N."/>
            <person name="Gu Y.Q."/>
            <person name="Zhou H."/>
            <person name="Devos K.M."/>
            <person name="Bennetzen J.L."/>
            <person name="Unver T."/>
            <person name="Budak H."/>
            <person name="Gulick P.J."/>
            <person name="Galiba G."/>
            <person name="Kalapos B."/>
            <person name="Nelson D.R."/>
            <person name="Li P."/>
            <person name="You F.M."/>
            <person name="Luo M.C."/>
            <person name="Dvorak J."/>
        </authorList>
    </citation>
    <scope>NUCLEOTIDE SEQUENCE [LARGE SCALE GENOMIC DNA]</scope>
    <source>
        <strain evidence="2">cv. AL8/78</strain>
    </source>
</reference>
<dbReference type="Gramene" id="AET2Gv20942800.1">
    <property type="protein sequence ID" value="AET2Gv20942800.1"/>
    <property type="gene ID" value="AET2Gv20942800"/>
</dbReference>
<reference evidence="2" key="3">
    <citation type="journal article" date="2017" name="Nature">
        <title>Genome sequence of the progenitor of the wheat D genome Aegilops tauschii.</title>
        <authorList>
            <person name="Luo M.C."/>
            <person name="Gu Y.Q."/>
            <person name="Puiu D."/>
            <person name="Wang H."/>
            <person name="Twardziok S.O."/>
            <person name="Deal K.R."/>
            <person name="Huo N."/>
            <person name="Zhu T."/>
            <person name="Wang L."/>
            <person name="Wang Y."/>
            <person name="McGuire P.E."/>
            <person name="Liu S."/>
            <person name="Long H."/>
            <person name="Ramasamy R.K."/>
            <person name="Rodriguez J.C."/>
            <person name="Van S.L."/>
            <person name="Yuan L."/>
            <person name="Wang Z."/>
            <person name="Xia Z."/>
            <person name="Xiao L."/>
            <person name="Anderson O.D."/>
            <person name="Ouyang S."/>
            <person name="Liang Y."/>
            <person name="Zimin A.V."/>
            <person name="Pertea G."/>
            <person name="Qi P."/>
            <person name="Bennetzen J.L."/>
            <person name="Dai X."/>
            <person name="Dawson M.W."/>
            <person name="Muller H.G."/>
            <person name="Kugler K."/>
            <person name="Rivarola-Duarte L."/>
            <person name="Spannagl M."/>
            <person name="Mayer K.F.X."/>
            <person name="Lu F.H."/>
            <person name="Bevan M.W."/>
            <person name="Leroy P."/>
            <person name="Li P."/>
            <person name="You F.M."/>
            <person name="Sun Q."/>
            <person name="Liu Z."/>
            <person name="Lyons E."/>
            <person name="Wicker T."/>
            <person name="Salzberg S.L."/>
            <person name="Devos K.M."/>
            <person name="Dvorak J."/>
        </authorList>
    </citation>
    <scope>NUCLEOTIDE SEQUENCE [LARGE SCALE GENOMIC DNA]</scope>
    <source>
        <strain evidence="2">cv. AL8/78</strain>
    </source>
</reference>
<reference evidence="3" key="1">
    <citation type="journal article" date="2014" name="Science">
        <title>Ancient hybridizations among the ancestral genomes of bread wheat.</title>
        <authorList>
            <consortium name="International Wheat Genome Sequencing Consortium,"/>
            <person name="Marcussen T."/>
            <person name="Sandve S.R."/>
            <person name="Heier L."/>
            <person name="Spannagl M."/>
            <person name="Pfeifer M."/>
            <person name="Jakobsen K.S."/>
            <person name="Wulff B.B."/>
            <person name="Steuernagel B."/>
            <person name="Mayer K.F."/>
            <person name="Olsen O.A."/>
        </authorList>
    </citation>
    <scope>NUCLEOTIDE SEQUENCE [LARGE SCALE GENOMIC DNA]</scope>
    <source>
        <strain evidence="3">cv. AL8/78</strain>
    </source>
</reference>
<feature type="compositionally biased region" description="Basic and acidic residues" evidence="1">
    <location>
        <begin position="45"/>
        <end position="59"/>
    </location>
</feature>
<feature type="region of interest" description="Disordered" evidence="1">
    <location>
        <begin position="40"/>
        <end position="59"/>
    </location>
</feature>
<reference evidence="2" key="4">
    <citation type="submission" date="2019-03" db="UniProtKB">
        <authorList>
            <consortium name="EnsemblPlants"/>
        </authorList>
    </citation>
    <scope>IDENTIFICATION</scope>
</reference>
<organism evidence="2 3">
    <name type="scientific">Aegilops tauschii subsp. strangulata</name>
    <name type="common">Goatgrass</name>
    <dbReference type="NCBI Taxonomy" id="200361"/>
    <lineage>
        <taxon>Eukaryota</taxon>
        <taxon>Viridiplantae</taxon>
        <taxon>Streptophyta</taxon>
        <taxon>Embryophyta</taxon>
        <taxon>Tracheophyta</taxon>
        <taxon>Spermatophyta</taxon>
        <taxon>Magnoliopsida</taxon>
        <taxon>Liliopsida</taxon>
        <taxon>Poales</taxon>
        <taxon>Poaceae</taxon>
        <taxon>BOP clade</taxon>
        <taxon>Pooideae</taxon>
        <taxon>Triticodae</taxon>
        <taxon>Triticeae</taxon>
        <taxon>Triticinae</taxon>
        <taxon>Aegilops</taxon>
    </lineage>
</organism>
<evidence type="ECO:0008006" key="4">
    <source>
        <dbReference type="Google" id="ProtNLM"/>
    </source>
</evidence>
<protein>
    <recommendedName>
        <fullName evidence="4">DUF4219 domain-containing protein</fullName>
    </recommendedName>
</protein>